<dbReference type="PANTHER" id="PTHR11845">
    <property type="entry name" value="5'-DEOXYNUCLEOTIDASE HDDC2"/>
    <property type="match status" value="1"/>
</dbReference>
<accession>A0AAN7ZBS2</accession>
<dbReference type="Gene3D" id="1.10.3210.10">
    <property type="entry name" value="Hypothetical protein af1432"/>
    <property type="match status" value="1"/>
</dbReference>
<dbReference type="InterPro" id="IPR039356">
    <property type="entry name" value="YfbR/HDDC2"/>
</dbReference>
<evidence type="ECO:0000313" key="5">
    <source>
        <dbReference type="Proteomes" id="UP001305414"/>
    </source>
</evidence>
<comment type="caution">
    <text evidence="4">The sequence shown here is derived from an EMBL/GenBank/DDBJ whole genome shotgun (WGS) entry which is preliminary data.</text>
</comment>
<dbReference type="GO" id="GO:0002953">
    <property type="term" value="F:5'-deoxynucleotidase activity"/>
    <property type="evidence" value="ECO:0007669"/>
    <property type="project" value="InterPro"/>
</dbReference>
<dbReference type="GO" id="GO:0005737">
    <property type="term" value="C:cytoplasm"/>
    <property type="evidence" value="ECO:0007669"/>
    <property type="project" value="TreeGrafter"/>
</dbReference>
<dbReference type="GO" id="GO:0046872">
    <property type="term" value="F:metal ion binding"/>
    <property type="evidence" value="ECO:0007669"/>
    <property type="project" value="UniProtKB-KW"/>
</dbReference>
<dbReference type="PANTHER" id="PTHR11845:SF13">
    <property type="entry name" value="5'-DEOXYNUCLEOTIDASE HDDC2"/>
    <property type="match status" value="1"/>
</dbReference>
<dbReference type="EMBL" id="JAWHQM010000032">
    <property type="protein sequence ID" value="KAK5633381.1"/>
    <property type="molecule type" value="Genomic_DNA"/>
</dbReference>
<evidence type="ECO:0000256" key="1">
    <source>
        <dbReference type="ARBA" id="ARBA00022723"/>
    </source>
</evidence>
<keyword evidence="5" id="KW-1185">Reference proteome</keyword>
<keyword evidence="2" id="KW-0378">Hydrolase</keyword>
<sequence length="63" mass="7114">MAMISFFATSEVLKKTQRKGWAIRGIENPESVAAHMYQMGLICLAYPWVKPKSCLTHPMLTNS</sequence>
<name>A0AAN7ZBS2_9PEZI</name>
<keyword evidence="1" id="KW-0479">Metal-binding</keyword>
<protein>
    <recommendedName>
        <fullName evidence="3">HD domain-containing protein</fullName>
    </recommendedName>
</protein>
<dbReference type="SUPFAM" id="SSF109604">
    <property type="entry name" value="HD-domain/PDEase-like"/>
    <property type="match status" value="1"/>
</dbReference>
<dbReference type="Pfam" id="PF13023">
    <property type="entry name" value="HD_3"/>
    <property type="match status" value="1"/>
</dbReference>
<evidence type="ECO:0000256" key="2">
    <source>
        <dbReference type="ARBA" id="ARBA00022801"/>
    </source>
</evidence>
<reference evidence="4 5" key="1">
    <citation type="submission" date="2023-10" db="EMBL/GenBank/DDBJ databases">
        <title>Draft genome sequence of Xylaria bambusicola isolate GMP-LS, the root and basal stem rot pathogen of sugarcane in Indonesia.</title>
        <authorList>
            <person name="Selvaraj P."/>
            <person name="Muralishankar V."/>
            <person name="Muruganantham S."/>
            <person name="Sp S."/>
            <person name="Haryani S."/>
            <person name="Lau K.J.X."/>
            <person name="Naqvi N.I."/>
        </authorList>
    </citation>
    <scope>NUCLEOTIDE SEQUENCE [LARGE SCALE GENOMIC DNA]</scope>
    <source>
        <strain evidence="4">GMP-LS</strain>
    </source>
</reference>
<feature type="domain" description="HD" evidence="3">
    <location>
        <begin position="11"/>
        <end position="47"/>
    </location>
</feature>
<proteinExistence type="predicted"/>
<dbReference type="InterPro" id="IPR006674">
    <property type="entry name" value="HD_domain"/>
</dbReference>
<evidence type="ECO:0000313" key="4">
    <source>
        <dbReference type="EMBL" id="KAK5633381.1"/>
    </source>
</evidence>
<evidence type="ECO:0000259" key="3">
    <source>
        <dbReference type="Pfam" id="PF13023"/>
    </source>
</evidence>
<gene>
    <name evidence="4" type="ORF">RRF57_009095</name>
</gene>
<organism evidence="4 5">
    <name type="scientific">Xylaria bambusicola</name>
    <dbReference type="NCBI Taxonomy" id="326684"/>
    <lineage>
        <taxon>Eukaryota</taxon>
        <taxon>Fungi</taxon>
        <taxon>Dikarya</taxon>
        <taxon>Ascomycota</taxon>
        <taxon>Pezizomycotina</taxon>
        <taxon>Sordariomycetes</taxon>
        <taxon>Xylariomycetidae</taxon>
        <taxon>Xylariales</taxon>
        <taxon>Xylariaceae</taxon>
        <taxon>Xylaria</taxon>
    </lineage>
</organism>
<dbReference type="AlphaFoldDB" id="A0AAN7ZBS2"/>
<dbReference type="Proteomes" id="UP001305414">
    <property type="component" value="Unassembled WGS sequence"/>
</dbReference>